<feature type="compositionally biased region" description="Acidic residues" evidence="1">
    <location>
        <begin position="130"/>
        <end position="143"/>
    </location>
</feature>
<feature type="compositionally biased region" description="Low complexity" evidence="1">
    <location>
        <begin position="320"/>
        <end position="333"/>
    </location>
</feature>
<dbReference type="SMART" id="SM00384">
    <property type="entry name" value="AT_hook"/>
    <property type="match status" value="5"/>
</dbReference>
<reference evidence="2 3" key="1">
    <citation type="submission" date="2019-04" db="EMBL/GenBank/DDBJ databases">
        <title>High contiguity whole genome sequence and gene annotation resource for two Venturia nashicola isolates.</title>
        <authorList>
            <person name="Prokchorchik M."/>
            <person name="Won K."/>
            <person name="Lee Y."/>
            <person name="Choi E.D."/>
            <person name="Segonzac C."/>
            <person name="Sohn K.H."/>
        </authorList>
    </citation>
    <scope>NUCLEOTIDE SEQUENCE [LARGE SCALE GENOMIC DNA]</scope>
    <source>
        <strain evidence="2 3">PRI2</strain>
    </source>
</reference>
<protein>
    <submittedName>
        <fullName evidence="2">Uncharacterized protein</fullName>
    </submittedName>
</protein>
<feature type="compositionally biased region" description="Polar residues" evidence="1">
    <location>
        <begin position="182"/>
        <end position="191"/>
    </location>
</feature>
<dbReference type="PRINTS" id="PR00929">
    <property type="entry name" value="ATHOOK"/>
</dbReference>
<feature type="compositionally biased region" description="Acidic residues" evidence="1">
    <location>
        <begin position="245"/>
        <end position="254"/>
    </location>
</feature>
<organism evidence="2 3">
    <name type="scientific">Venturia nashicola</name>
    <dbReference type="NCBI Taxonomy" id="86259"/>
    <lineage>
        <taxon>Eukaryota</taxon>
        <taxon>Fungi</taxon>
        <taxon>Dikarya</taxon>
        <taxon>Ascomycota</taxon>
        <taxon>Pezizomycotina</taxon>
        <taxon>Dothideomycetes</taxon>
        <taxon>Pleosporomycetidae</taxon>
        <taxon>Venturiales</taxon>
        <taxon>Venturiaceae</taxon>
        <taxon>Venturia</taxon>
    </lineage>
</organism>
<feature type="compositionally biased region" description="Polar residues" evidence="1">
    <location>
        <begin position="203"/>
        <end position="214"/>
    </location>
</feature>
<dbReference type="AlphaFoldDB" id="A0A4Z1NIW2"/>
<dbReference type="Pfam" id="PF02178">
    <property type="entry name" value="AT_hook"/>
    <property type="match status" value="4"/>
</dbReference>
<dbReference type="EMBL" id="SNSC02000020">
    <property type="protein sequence ID" value="TID15535.1"/>
    <property type="molecule type" value="Genomic_DNA"/>
</dbReference>
<accession>A0A4Z1NIW2</accession>
<feature type="compositionally biased region" description="Low complexity" evidence="1">
    <location>
        <begin position="44"/>
        <end position="57"/>
    </location>
</feature>
<dbReference type="GO" id="GO:0003677">
    <property type="term" value="F:DNA binding"/>
    <property type="evidence" value="ECO:0007669"/>
    <property type="project" value="InterPro"/>
</dbReference>
<dbReference type="Proteomes" id="UP000298493">
    <property type="component" value="Unassembled WGS sequence"/>
</dbReference>
<dbReference type="InterPro" id="IPR017956">
    <property type="entry name" value="AT_hook_DNA-bd_motif"/>
</dbReference>
<evidence type="ECO:0000313" key="3">
    <source>
        <dbReference type="Proteomes" id="UP000298493"/>
    </source>
</evidence>
<feature type="compositionally biased region" description="Low complexity" evidence="1">
    <location>
        <begin position="10"/>
        <end position="19"/>
    </location>
</feature>
<feature type="compositionally biased region" description="Polar residues" evidence="1">
    <location>
        <begin position="97"/>
        <end position="114"/>
    </location>
</feature>
<proteinExistence type="predicted"/>
<comment type="caution">
    <text evidence="2">The sequence shown here is derived from an EMBL/GenBank/DDBJ whole genome shotgun (WGS) entry which is preliminary data.</text>
</comment>
<name>A0A4Z1NIW2_9PEZI</name>
<sequence>MSALLNIFAPTSTSSPSDSQTLHNTATQPIPATPFEAEDTARVSSSSLGSSRSTSKSAQLLKTTPRKRGRPKKVISSPQPAPAKATRGRGRPKKILSSPQSAEAMTRSRATTTPAEIDEPHADEVAETPIEGEEDESDDDGNDGEVSKNILRLAVEEVKAATPTAKPPKGMPKGGGKNSKKTNATSTPNTRPTRDAAMKSAEKTSANYALSSDPMTDHAGVELAFEDAAAPKKAARGRKRASVGDEGDEVDGEEGAAPPPAKKRGRPPKNRVEQPVESTARHARLQNGFYEPVAVDADESPLAEEIMMPKRNRGRPPKNATAETSEAAAAGSSKGRGRARKKATTTNGNTPVDPATLRIRGFTFGMQGGVLEAQFDFVVGDDEDGYEIERTENGGFKMSFSGNLRV</sequence>
<gene>
    <name evidence="2" type="ORF">E6O75_ATG07863</name>
</gene>
<evidence type="ECO:0000256" key="1">
    <source>
        <dbReference type="SAM" id="MobiDB-lite"/>
    </source>
</evidence>
<feature type="compositionally biased region" description="Basic residues" evidence="1">
    <location>
        <begin position="64"/>
        <end position="73"/>
    </location>
</feature>
<evidence type="ECO:0000313" key="2">
    <source>
        <dbReference type="EMBL" id="TID15535.1"/>
    </source>
</evidence>
<keyword evidence="3" id="KW-1185">Reference proteome</keyword>
<feature type="compositionally biased region" description="Polar residues" evidence="1">
    <location>
        <begin position="20"/>
        <end position="30"/>
    </location>
</feature>
<feature type="region of interest" description="Disordered" evidence="1">
    <location>
        <begin position="1"/>
        <end position="355"/>
    </location>
</feature>
<feature type="compositionally biased region" description="Basic and acidic residues" evidence="1">
    <location>
        <begin position="192"/>
        <end position="202"/>
    </location>
</feature>